<proteinExistence type="predicted"/>
<keyword evidence="2" id="KW-0472">Membrane</keyword>
<dbReference type="EMBL" id="JBIRYO010000001">
    <property type="protein sequence ID" value="MFI2472176.1"/>
    <property type="molecule type" value="Genomic_DNA"/>
</dbReference>
<evidence type="ECO:0000256" key="2">
    <source>
        <dbReference type="SAM" id="Phobius"/>
    </source>
</evidence>
<keyword evidence="4" id="KW-1185">Reference proteome</keyword>
<keyword evidence="2" id="KW-1133">Transmembrane helix</keyword>
<keyword evidence="2" id="KW-0812">Transmembrane</keyword>
<evidence type="ECO:0000256" key="1">
    <source>
        <dbReference type="SAM" id="MobiDB-lite"/>
    </source>
</evidence>
<feature type="region of interest" description="Disordered" evidence="1">
    <location>
        <begin position="46"/>
        <end position="80"/>
    </location>
</feature>
<feature type="transmembrane region" description="Helical" evidence="2">
    <location>
        <begin position="88"/>
        <end position="111"/>
    </location>
</feature>
<evidence type="ECO:0000313" key="4">
    <source>
        <dbReference type="Proteomes" id="UP001611415"/>
    </source>
</evidence>
<dbReference type="RefSeq" id="WP_357400552.1">
    <property type="nucleotide sequence ID" value="NZ_JBEYCD010000001.1"/>
</dbReference>
<sequence length="142" mass="14937">MNTATREIRPTATGVRDTVDDLGSDSTPRLRRGGLRAVAAPVREVADRRPRVSRPGGVDLYRRGPVRTPAVRRPRGAHPVPSVEQAQLGFAVLAVAALLSALVVAGLLGLAHWRAGAVVGPDSSTSIPAEIGQQPVYGDLPR</sequence>
<protein>
    <submittedName>
        <fullName evidence="3">Uncharacterized protein</fullName>
    </submittedName>
</protein>
<name>A0ABW7WTK4_9NOCA</name>
<reference evidence="3 4" key="1">
    <citation type="submission" date="2024-10" db="EMBL/GenBank/DDBJ databases">
        <title>The Natural Products Discovery Center: Release of the First 8490 Sequenced Strains for Exploring Actinobacteria Biosynthetic Diversity.</title>
        <authorList>
            <person name="Kalkreuter E."/>
            <person name="Kautsar S.A."/>
            <person name="Yang D."/>
            <person name="Bader C.D."/>
            <person name="Teijaro C.N."/>
            <person name="Fluegel L."/>
            <person name="Davis C.M."/>
            <person name="Simpson J.R."/>
            <person name="Lauterbach L."/>
            <person name="Steele A.D."/>
            <person name="Gui C."/>
            <person name="Meng S."/>
            <person name="Li G."/>
            <person name="Viehrig K."/>
            <person name="Ye F."/>
            <person name="Su P."/>
            <person name="Kiefer A.F."/>
            <person name="Nichols A."/>
            <person name="Cepeda A.J."/>
            <person name="Yan W."/>
            <person name="Fan B."/>
            <person name="Jiang Y."/>
            <person name="Adhikari A."/>
            <person name="Zheng C.-J."/>
            <person name="Schuster L."/>
            <person name="Cowan T.M."/>
            <person name="Smanski M.J."/>
            <person name="Chevrette M.G."/>
            <person name="De Carvalho L.P.S."/>
            <person name="Shen B."/>
        </authorList>
    </citation>
    <scope>NUCLEOTIDE SEQUENCE [LARGE SCALE GENOMIC DNA]</scope>
    <source>
        <strain evidence="3 4">NPDC019275</strain>
    </source>
</reference>
<comment type="caution">
    <text evidence="3">The sequence shown here is derived from an EMBL/GenBank/DDBJ whole genome shotgun (WGS) entry which is preliminary data.</text>
</comment>
<gene>
    <name evidence="3" type="ORF">ACH49W_02255</name>
</gene>
<feature type="region of interest" description="Disordered" evidence="1">
    <location>
        <begin position="1"/>
        <end position="28"/>
    </location>
</feature>
<accession>A0ABW7WTK4</accession>
<evidence type="ECO:0000313" key="3">
    <source>
        <dbReference type="EMBL" id="MFI2472176.1"/>
    </source>
</evidence>
<organism evidence="3 4">
    <name type="scientific">Nocardia xishanensis</name>
    <dbReference type="NCBI Taxonomy" id="238964"/>
    <lineage>
        <taxon>Bacteria</taxon>
        <taxon>Bacillati</taxon>
        <taxon>Actinomycetota</taxon>
        <taxon>Actinomycetes</taxon>
        <taxon>Mycobacteriales</taxon>
        <taxon>Nocardiaceae</taxon>
        <taxon>Nocardia</taxon>
    </lineage>
</organism>
<dbReference type="Proteomes" id="UP001611415">
    <property type="component" value="Unassembled WGS sequence"/>
</dbReference>